<organism evidence="2 3">
    <name type="scientific">Durusdinium trenchii</name>
    <dbReference type="NCBI Taxonomy" id="1381693"/>
    <lineage>
        <taxon>Eukaryota</taxon>
        <taxon>Sar</taxon>
        <taxon>Alveolata</taxon>
        <taxon>Dinophyceae</taxon>
        <taxon>Suessiales</taxon>
        <taxon>Symbiodiniaceae</taxon>
        <taxon>Durusdinium</taxon>
    </lineage>
</organism>
<feature type="region of interest" description="Disordered" evidence="1">
    <location>
        <begin position="354"/>
        <end position="395"/>
    </location>
</feature>
<protein>
    <submittedName>
        <fullName evidence="2">START domain-containing protein</fullName>
    </submittedName>
</protein>
<reference evidence="2 3" key="1">
    <citation type="submission" date="2024-02" db="EMBL/GenBank/DDBJ databases">
        <authorList>
            <person name="Chen Y."/>
            <person name="Shah S."/>
            <person name="Dougan E. K."/>
            <person name="Thang M."/>
            <person name="Chan C."/>
        </authorList>
    </citation>
    <scope>NUCLEOTIDE SEQUENCE [LARGE SCALE GENOMIC DNA]</scope>
</reference>
<evidence type="ECO:0000313" key="3">
    <source>
        <dbReference type="Proteomes" id="UP001642464"/>
    </source>
</evidence>
<dbReference type="Gene3D" id="3.30.530.20">
    <property type="match status" value="1"/>
</dbReference>
<name>A0ABP0MAN9_9DINO</name>
<dbReference type="EMBL" id="CAXAMM010020779">
    <property type="protein sequence ID" value="CAK9048553.1"/>
    <property type="molecule type" value="Genomic_DNA"/>
</dbReference>
<comment type="caution">
    <text evidence="2">The sequence shown here is derived from an EMBL/GenBank/DDBJ whole genome shotgun (WGS) entry which is preliminary data.</text>
</comment>
<evidence type="ECO:0000256" key="1">
    <source>
        <dbReference type="SAM" id="MobiDB-lite"/>
    </source>
</evidence>
<sequence length="739" mass="82753">MDDFDVPSRWETFRQWVKATQPKSEWLTVAKLKARSPVEATACNAETITKTYNEWEALLRELGISDSDGRIKADQAHRVIVVDEKGFSQRADNLSKGVISNSLKNKASTMTSTATWEHITCTSWLPLAPLPSKVVLPCGIVVPTKGTNDTMKQIWPEACIEGNSGGSSTSSIFCLFLLKCLIEPMRKVEEKEILLIMDSGGGAYMHLSWQFLSLCETHRIRPYMLRGYLTRALCALDQEPHACMARLWSAFKGKWKNNLNMYQALQAIREITQESLTEQRAAAGWARACQVWVLATSKYCQNCSIPNENFEKGTYEVHRDGKRSGWKSASEVEVPEGDTSFSREAVTDLLAELRSRTKKQKTSDSAALPPSKEPESGAAAASGKEPSAEVNESDQEWDLNTCDGCVRYLASLFAKERRERVRPVADFFVREHLQPQVRKSMPLYKIMSAELKKVGGLKNTQARTKWLEAWEENRKCRFVRPSKELHLSQRDEALLLSVLDGGVANLQKWTQAPASWWDDSRQIRISGLKDCMHYIKRLEGFPIKLQMVTAVWEEVALDDLLVLSEASDNCLKLTFDPVIDTMTTRLHFGGGIRKGRVLRTMTRPTLMGIIQAREVDSVLREPEIMADGWVVGGGLGLQSPLLVDKIQESEYLKALAAVPPSKGKVRAIDHTSGYLFQPLDDAARSASSAKGTWKVHYILLSEAGGGVPLWAAEKGVLKAIIDWYTAAHKEWVRRQTVSG</sequence>
<gene>
    <name evidence="2" type="ORF">SCF082_LOCUS27022</name>
</gene>
<dbReference type="SUPFAM" id="SSF55961">
    <property type="entry name" value="Bet v1-like"/>
    <property type="match status" value="1"/>
</dbReference>
<accession>A0ABP0MAN9</accession>
<proteinExistence type="predicted"/>
<keyword evidence="3" id="KW-1185">Reference proteome</keyword>
<dbReference type="Proteomes" id="UP001642464">
    <property type="component" value="Unassembled WGS sequence"/>
</dbReference>
<evidence type="ECO:0000313" key="2">
    <source>
        <dbReference type="EMBL" id="CAK9048553.1"/>
    </source>
</evidence>
<dbReference type="InterPro" id="IPR023393">
    <property type="entry name" value="START-like_dom_sf"/>
</dbReference>